<organism evidence="1">
    <name type="scientific">uncultured bacterium</name>
    <name type="common">gcode 4</name>
    <dbReference type="NCBI Taxonomy" id="1234023"/>
    <lineage>
        <taxon>Bacteria</taxon>
        <taxon>environmental samples</taxon>
    </lineage>
</organism>
<name>K1X3K7_9BACT</name>
<reference evidence="1" key="1">
    <citation type="journal article" date="2012" name="Science">
        <title>Fermentation, hydrogen, and sulfur metabolism in multiple uncultivated bacterial phyla.</title>
        <authorList>
            <person name="Wrighton K.C."/>
            <person name="Thomas B.C."/>
            <person name="Sharon I."/>
            <person name="Miller C.S."/>
            <person name="Castelle C.J."/>
            <person name="VerBerkmoes N.C."/>
            <person name="Wilkins M.J."/>
            <person name="Hettich R.L."/>
            <person name="Lipton M.S."/>
            <person name="Williams K.H."/>
            <person name="Long P.E."/>
            <person name="Banfield J.F."/>
        </authorList>
    </citation>
    <scope>NUCLEOTIDE SEQUENCE [LARGE SCALE GENOMIC DNA]</scope>
</reference>
<dbReference type="PIRSF" id="PIRSF015268">
    <property type="entry name" value="Virulence_RhuM"/>
    <property type="match status" value="1"/>
</dbReference>
<evidence type="ECO:0008006" key="2">
    <source>
        <dbReference type="Google" id="ProtNLM"/>
    </source>
</evidence>
<sequence>MKDIITTPNSQFLIYQNQDGQIKIDVRLDWWTVWLSQKLMAELFDTTKQNISLHIQNVFEEGELLAKATVKKYLTVQKEWEREVSREVDFYSLDVIISVWYRIKSTVATRFRQWATQRLQEYIIKGFILDDERLKNPDLPFDYFEELTKRIQDIRTSEKRFYRKITDIYATSIDYDPADQLSIEFFQTVQNKVHFAITGNTAAEIISGRADSKKPHMWLTNRRWGTIRKTDTSIAKNYLNEAELSQLNNLIEQYLIFAEWQAQRRIPMKMNDWIKKLEGFLVINDREILINKWNISHDDAIISAEKEYEKFHQKELQKPSKADGDFDATIQVIQDIQKNGIIWQSDTNKEHYNNPGFVDVNEPASKVLAWMKKHAPKKK</sequence>
<dbReference type="EMBL" id="AMFJ01036188">
    <property type="protein sequence ID" value="EKD24620.1"/>
    <property type="molecule type" value="Genomic_DNA"/>
</dbReference>
<dbReference type="Pfam" id="PF13310">
    <property type="entry name" value="Virulence_RhuM"/>
    <property type="match status" value="1"/>
</dbReference>
<dbReference type="AlphaFoldDB" id="K1X3K7"/>
<comment type="caution">
    <text evidence="1">The sequence shown here is derived from an EMBL/GenBank/DDBJ whole genome shotgun (WGS) entry which is preliminary data.</text>
</comment>
<accession>K1X3K7</accession>
<proteinExistence type="predicted"/>
<dbReference type="InterPro" id="IPR011204">
    <property type="entry name" value="Virulence_RhuM-like"/>
</dbReference>
<protein>
    <recommendedName>
        <fullName evidence="2">Bro-N domain-containing protein</fullName>
    </recommendedName>
</protein>
<evidence type="ECO:0000313" key="1">
    <source>
        <dbReference type="EMBL" id="EKD24620.1"/>
    </source>
</evidence>
<dbReference type="PANTHER" id="PTHR35810">
    <property type="entry name" value="CYTOPLASMIC PROTEIN-RELATED"/>
    <property type="match status" value="1"/>
</dbReference>
<dbReference type="PANTHER" id="PTHR35810:SF1">
    <property type="entry name" value="CYTOPLASMIC PROTEIN"/>
    <property type="match status" value="1"/>
</dbReference>
<gene>
    <name evidence="1" type="ORF">ACD_80C00181G0006</name>
</gene>